<evidence type="ECO:0000259" key="12">
    <source>
        <dbReference type="Pfam" id="PF02687"/>
    </source>
</evidence>
<feature type="transmembrane region" description="Helical" evidence="11">
    <location>
        <begin position="322"/>
        <end position="346"/>
    </location>
</feature>
<keyword evidence="9 11" id="KW-0472">Membrane</keyword>
<feature type="transmembrane region" description="Helical" evidence="11">
    <location>
        <begin position="279"/>
        <end position="310"/>
    </location>
</feature>
<keyword evidence="6" id="KW-1003">Cell membrane</keyword>
<comment type="similarity">
    <text evidence="2">Belongs to the ABC-4 integral membrane protein family. HrtB subfamily.</text>
</comment>
<comment type="caution">
    <text evidence="13">The sequence shown here is derived from an EMBL/GenBank/DDBJ whole genome shotgun (WGS) entry which is preliminary data.</text>
</comment>
<dbReference type="InterPro" id="IPR051125">
    <property type="entry name" value="ABC-4/HrtB_transporter"/>
</dbReference>
<name>A0NJW8_OENOE</name>
<reference evidence="13 14" key="1">
    <citation type="submission" date="2006-11" db="EMBL/GenBank/DDBJ databases">
        <authorList>
            <consortium name="Laboratoire de Microbiologie (Universite Bourgogne)"/>
            <consortium name="GENOME Express"/>
            <consortium name="UMR Oenologie Ampelologie (Universite Bordeaux 2)"/>
            <person name="Guzzo J."/>
        </authorList>
    </citation>
    <scope>NUCLEOTIDE SEQUENCE [LARGE SCALE GENOMIC DNA]</scope>
    <source>
        <strain evidence="13 14">ATCC BAA-1163</strain>
    </source>
</reference>
<keyword evidence="7 11" id="KW-0812">Transmembrane</keyword>
<evidence type="ECO:0000256" key="2">
    <source>
        <dbReference type="ARBA" id="ARBA00008697"/>
    </source>
</evidence>
<dbReference type="InterPro" id="IPR003838">
    <property type="entry name" value="ABC3_permease_C"/>
</dbReference>
<feature type="transmembrane region" description="Helical" evidence="11">
    <location>
        <begin position="237"/>
        <end position="259"/>
    </location>
</feature>
<gene>
    <name evidence="13" type="ORF">OENOO_60058</name>
</gene>
<comment type="subcellular location">
    <subcellularLocation>
        <location evidence="1">Cell membrane</location>
        <topology evidence="1">Multi-pass membrane protein</topology>
    </subcellularLocation>
</comment>
<evidence type="ECO:0000256" key="8">
    <source>
        <dbReference type="ARBA" id="ARBA00022989"/>
    </source>
</evidence>
<proteinExistence type="inferred from homology"/>
<dbReference type="HOGENOM" id="CLU_060907_2_0_9"/>
<sequence length="356" mass="39062">MNEMFLALKEIKREKLRYGLIISMIVLIAYLIFVLTSLALGLAQENTQVIDSWHIKRIVLDKDSDINLSQSLITKKELSTFKLSRKDAYIGQASIVVKSKGNKKESAQFIGLDKHQFIFKNIKLLSGRKAASNREIVVDEQFKDDGYRLGEKVSFNSFSGKYQIVGFTKGAKLSVAPVVYGTLSAWKKMQSSRSDFKASAVVSQSSNFKAANSQLKSYSSGKFINQLPGYSAQNSTFTFMIAFLMIISLIVIAVFLYILTIQKIKNYAVLRAQGIPAKILVIATICQSAILVVSGLIIAALLTILTAVFIPTAVPMSFNLPILLSVAVGLIITGLIGALIPARIIVRINPISVIGE</sequence>
<evidence type="ECO:0000313" key="14">
    <source>
        <dbReference type="Proteomes" id="UP000003346"/>
    </source>
</evidence>
<dbReference type="AlphaFoldDB" id="A0NJW8"/>
<evidence type="ECO:0000256" key="11">
    <source>
        <dbReference type="SAM" id="Phobius"/>
    </source>
</evidence>
<evidence type="ECO:0000256" key="3">
    <source>
        <dbReference type="ARBA" id="ARBA00011131"/>
    </source>
</evidence>
<dbReference type="Proteomes" id="UP000003346">
    <property type="component" value="Unassembled WGS sequence"/>
</dbReference>
<dbReference type="Pfam" id="PF02687">
    <property type="entry name" value="FtsX"/>
    <property type="match status" value="1"/>
</dbReference>
<accession>A0NJW8</accession>
<organism evidence="13 14">
    <name type="scientific">Oenococcus oeni ATCC BAA-1163</name>
    <dbReference type="NCBI Taxonomy" id="379360"/>
    <lineage>
        <taxon>Bacteria</taxon>
        <taxon>Bacillati</taxon>
        <taxon>Bacillota</taxon>
        <taxon>Bacilli</taxon>
        <taxon>Lactobacillales</taxon>
        <taxon>Lactobacillaceae</taxon>
        <taxon>Oenococcus</taxon>
    </lineage>
</organism>
<evidence type="ECO:0000256" key="5">
    <source>
        <dbReference type="ARBA" id="ARBA00022448"/>
    </source>
</evidence>
<evidence type="ECO:0000256" key="7">
    <source>
        <dbReference type="ARBA" id="ARBA00022692"/>
    </source>
</evidence>
<dbReference type="GO" id="GO:0005886">
    <property type="term" value="C:plasma membrane"/>
    <property type="evidence" value="ECO:0007669"/>
    <property type="project" value="UniProtKB-SubCell"/>
</dbReference>
<evidence type="ECO:0000313" key="13">
    <source>
        <dbReference type="EMBL" id="EAV39236.1"/>
    </source>
</evidence>
<protein>
    <recommendedName>
        <fullName evidence="4">Putative hemin transport system permease protein HrtB</fullName>
    </recommendedName>
</protein>
<keyword evidence="8 11" id="KW-1133">Transmembrane helix</keyword>
<evidence type="ECO:0000256" key="6">
    <source>
        <dbReference type="ARBA" id="ARBA00022475"/>
    </source>
</evidence>
<dbReference type="EMBL" id="AAUV01000055">
    <property type="protein sequence ID" value="EAV39236.1"/>
    <property type="molecule type" value="Genomic_DNA"/>
</dbReference>
<comment type="subunit">
    <text evidence="3">The complex is composed of two ATP-binding proteins (HrtA), two transmembrane proteins (HrtB) and a solute-binding protein.</text>
</comment>
<dbReference type="PANTHER" id="PTHR43738:SF1">
    <property type="entry name" value="HEMIN TRANSPORT SYSTEM PERMEASE PROTEIN HRTB-RELATED"/>
    <property type="match status" value="1"/>
</dbReference>
<feature type="domain" description="ABC3 transporter permease C-terminal" evidence="12">
    <location>
        <begin position="239"/>
        <end position="350"/>
    </location>
</feature>
<evidence type="ECO:0000256" key="9">
    <source>
        <dbReference type="ARBA" id="ARBA00023136"/>
    </source>
</evidence>
<comment type="function">
    <text evidence="10">Part of the ABC transporter complex hrt involved in hemin import. Responsible for the translocation of the substrate across the membrane.</text>
</comment>
<keyword evidence="5" id="KW-0813">Transport</keyword>
<feature type="transmembrane region" description="Helical" evidence="11">
    <location>
        <begin position="20"/>
        <end position="42"/>
    </location>
</feature>
<dbReference type="PANTHER" id="PTHR43738">
    <property type="entry name" value="ABC TRANSPORTER, MEMBRANE PROTEIN"/>
    <property type="match status" value="1"/>
</dbReference>
<evidence type="ECO:0000256" key="4">
    <source>
        <dbReference type="ARBA" id="ARBA00016962"/>
    </source>
</evidence>
<evidence type="ECO:0000256" key="10">
    <source>
        <dbReference type="ARBA" id="ARBA00024973"/>
    </source>
</evidence>
<evidence type="ECO:0000256" key="1">
    <source>
        <dbReference type="ARBA" id="ARBA00004651"/>
    </source>
</evidence>